<keyword evidence="2" id="KW-1185">Reference proteome</keyword>
<dbReference type="RefSeq" id="WP_134776538.1">
    <property type="nucleotide sequence ID" value="NZ_JAYLLN010000020.1"/>
</dbReference>
<evidence type="ECO:0000313" key="1">
    <source>
        <dbReference type="EMBL" id="MEI5985091.1"/>
    </source>
</evidence>
<sequence>MKIGRKSISNFGGILWLVLISLSTIAFQSCKKDKDDIEDEDLDQVWGGSERPFPIYTIDDATYIVKEDGTLWARGRIFSTSPGVNEAGYIQLESNVKKIANAHNAERLYVLRKDNSVWRSPVLPSDEKPEFVNQKATEKVADNVKDVVEGQYFAALLKYDGTVWALGKNSNGQFGLGTASDQELPLTQIASGVKQIAVGFNTIYLLKNDNSLWSAGDDNYGKLGYPTDGDQRTFGKVMEDVRIVRANGNNVMVIKKDRSAWSFGTNANGTQGIGVSPSGSIEPIYPHRIADQVKEVFPMGYTCFFLKENGTLWASGTNNYGQMGMATPDRSLIFIQIAENVTYMSAHNYNRHIVILQNDKYMMTGRNAFKEIQQSAIQKFTTFTEFEMP</sequence>
<dbReference type="EMBL" id="JAYLLN010000020">
    <property type="protein sequence ID" value="MEI5985091.1"/>
    <property type="molecule type" value="Genomic_DNA"/>
</dbReference>
<dbReference type="Proteomes" id="UP001363035">
    <property type="component" value="Unassembled WGS sequence"/>
</dbReference>
<dbReference type="PROSITE" id="PS50012">
    <property type="entry name" value="RCC1_3"/>
    <property type="match status" value="1"/>
</dbReference>
<organism evidence="1 2">
    <name type="scientific">Sphingobacterium tenebrionis</name>
    <dbReference type="NCBI Taxonomy" id="3111775"/>
    <lineage>
        <taxon>Bacteria</taxon>
        <taxon>Pseudomonadati</taxon>
        <taxon>Bacteroidota</taxon>
        <taxon>Sphingobacteriia</taxon>
        <taxon>Sphingobacteriales</taxon>
        <taxon>Sphingobacteriaceae</taxon>
        <taxon>Sphingobacterium</taxon>
    </lineage>
</organism>
<dbReference type="Pfam" id="PF00415">
    <property type="entry name" value="RCC1"/>
    <property type="match status" value="1"/>
</dbReference>
<dbReference type="PANTHER" id="PTHR45982">
    <property type="entry name" value="REGULATOR OF CHROMOSOME CONDENSATION"/>
    <property type="match status" value="1"/>
</dbReference>
<dbReference type="PANTHER" id="PTHR45982:SF1">
    <property type="entry name" value="REGULATOR OF CHROMOSOME CONDENSATION"/>
    <property type="match status" value="1"/>
</dbReference>
<reference evidence="1 2" key="1">
    <citation type="submission" date="2024-01" db="EMBL/GenBank/DDBJ databases">
        <title>Sphingobacterium tenebrionis sp. nov., a novel endophyte isolated from tenebrio molitor intestines.</title>
        <authorList>
            <person name="Zhang C."/>
        </authorList>
    </citation>
    <scope>NUCLEOTIDE SEQUENCE [LARGE SCALE GENOMIC DNA]</scope>
    <source>
        <strain evidence="1 2">PU5-4</strain>
    </source>
</reference>
<dbReference type="SUPFAM" id="SSF50985">
    <property type="entry name" value="RCC1/BLIP-II"/>
    <property type="match status" value="1"/>
</dbReference>
<accession>A0ABU8I6L9</accession>
<name>A0ABU8I6L9_9SPHI</name>
<dbReference type="InterPro" id="IPR051553">
    <property type="entry name" value="Ran_GTPase-activating"/>
</dbReference>
<dbReference type="InterPro" id="IPR000408">
    <property type="entry name" value="Reg_chr_condens"/>
</dbReference>
<comment type="caution">
    <text evidence="1">The sequence shown here is derived from an EMBL/GenBank/DDBJ whole genome shotgun (WGS) entry which is preliminary data.</text>
</comment>
<evidence type="ECO:0000313" key="2">
    <source>
        <dbReference type="Proteomes" id="UP001363035"/>
    </source>
</evidence>
<dbReference type="InterPro" id="IPR009091">
    <property type="entry name" value="RCC1/BLIP-II"/>
</dbReference>
<gene>
    <name evidence="1" type="ORF">VJ786_09255</name>
</gene>
<protein>
    <submittedName>
        <fullName evidence="1">Uncharacterized protein</fullName>
    </submittedName>
</protein>
<dbReference type="PROSITE" id="PS51257">
    <property type="entry name" value="PROKAR_LIPOPROTEIN"/>
    <property type="match status" value="1"/>
</dbReference>
<proteinExistence type="predicted"/>
<dbReference type="Gene3D" id="2.130.10.30">
    <property type="entry name" value="Regulator of chromosome condensation 1/beta-lactamase-inhibitor protein II"/>
    <property type="match status" value="1"/>
</dbReference>